<organism evidence="12 13">
    <name type="scientific">Cafeteria roenbergensis</name>
    <name type="common">Marine flagellate</name>
    <dbReference type="NCBI Taxonomy" id="33653"/>
    <lineage>
        <taxon>Eukaryota</taxon>
        <taxon>Sar</taxon>
        <taxon>Stramenopiles</taxon>
        <taxon>Bigyra</taxon>
        <taxon>Opalozoa</taxon>
        <taxon>Bicosoecida</taxon>
        <taxon>Cafeteriaceae</taxon>
        <taxon>Cafeteria</taxon>
    </lineage>
</organism>
<dbReference type="AlphaFoldDB" id="A0A5A8DL73"/>
<feature type="domain" description="Phosphoribosyl-AMP cyclohydrolase" evidence="11">
    <location>
        <begin position="306"/>
        <end position="380"/>
    </location>
</feature>
<comment type="caution">
    <text evidence="12">The sequence shown here is derived from an EMBL/GenBank/DDBJ whole genome shotgun (WGS) entry which is preliminary data.</text>
</comment>
<keyword evidence="9" id="KW-0368">Histidine biosynthesis</keyword>
<evidence type="ECO:0000256" key="9">
    <source>
        <dbReference type="ARBA" id="ARBA00023102"/>
    </source>
</evidence>
<evidence type="ECO:0000256" key="5">
    <source>
        <dbReference type="ARBA" id="ARBA00022605"/>
    </source>
</evidence>
<keyword evidence="7" id="KW-0378">Hydrolase</keyword>
<dbReference type="InterPro" id="IPR038019">
    <property type="entry name" value="PRib_AMP_CycHydrolase_sf"/>
</dbReference>
<comment type="pathway">
    <text evidence="4">Amino-acid biosynthesis; L-histidine biosynthesis; L-histidine from 5-phospho-alpha-D-ribose 1-diphosphate: step 2/9.</text>
</comment>
<gene>
    <name evidence="12" type="ORF">FNF27_07576</name>
</gene>
<dbReference type="SUPFAM" id="SSF101386">
    <property type="entry name" value="all-alpha NTP pyrophosphatases"/>
    <property type="match status" value="1"/>
</dbReference>
<keyword evidence="10" id="KW-0511">Multifunctional enzyme</keyword>
<comment type="catalytic activity">
    <reaction evidence="2">
        <text>1-(5-phospho-beta-D-ribosyl)-ATP + H2O = 1-(5-phospho-beta-D-ribosyl)-5'-AMP + diphosphate + H(+)</text>
        <dbReference type="Rhea" id="RHEA:22828"/>
        <dbReference type="ChEBI" id="CHEBI:15377"/>
        <dbReference type="ChEBI" id="CHEBI:15378"/>
        <dbReference type="ChEBI" id="CHEBI:33019"/>
        <dbReference type="ChEBI" id="CHEBI:59457"/>
        <dbReference type="ChEBI" id="CHEBI:73183"/>
        <dbReference type="EC" id="3.6.1.31"/>
    </reaction>
</comment>
<dbReference type="GO" id="GO:0004636">
    <property type="term" value="F:phosphoribosyl-ATP diphosphatase activity"/>
    <property type="evidence" value="ECO:0007669"/>
    <property type="project" value="UniProtKB-EC"/>
</dbReference>
<dbReference type="SUPFAM" id="SSF141734">
    <property type="entry name" value="HisI-like"/>
    <property type="match status" value="1"/>
</dbReference>
<reference evidence="12 13" key="1">
    <citation type="submission" date="2019-07" db="EMBL/GenBank/DDBJ databases">
        <title>Genomes of Cafeteria roenbergensis.</title>
        <authorList>
            <person name="Fischer M.G."/>
            <person name="Hackl T."/>
            <person name="Roman M."/>
        </authorList>
    </citation>
    <scope>NUCLEOTIDE SEQUENCE [LARGE SCALE GENOMIC DNA]</scope>
    <source>
        <strain evidence="12 13">E4-10P</strain>
    </source>
</reference>
<proteinExistence type="predicted"/>
<evidence type="ECO:0000256" key="2">
    <source>
        <dbReference type="ARBA" id="ARBA00001460"/>
    </source>
</evidence>
<comment type="catalytic activity">
    <reaction evidence="1">
        <text>1-(5-phospho-beta-D-ribosyl)-5'-AMP + H2O = 1-(5-phospho-beta-D-ribosyl)-5-[(5-phospho-beta-D-ribosylamino)methylideneamino]imidazole-4-carboxamide</text>
        <dbReference type="Rhea" id="RHEA:20049"/>
        <dbReference type="ChEBI" id="CHEBI:15377"/>
        <dbReference type="ChEBI" id="CHEBI:58435"/>
        <dbReference type="ChEBI" id="CHEBI:59457"/>
        <dbReference type="EC" id="3.5.4.19"/>
    </reaction>
</comment>
<dbReference type="InterPro" id="IPR002496">
    <property type="entry name" value="PRib_AMP_CycHydrolase_dom"/>
</dbReference>
<evidence type="ECO:0000313" key="13">
    <source>
        <dbReference type="Proteomes" id="UP000322899"/>
    </source>
</evidence>
<protein>
    <recommendedName>
        <fullName evidence="11">Phosphoribosyl-AMP cyclohydrolase domain-containing protein</fullName>
    </recommendedName>
</protein>
<name>A0A5A8DL73_CAFRO</name>
<dbReference type="InterPro" id="IPR008179">
    <property type="entry name" value="HisE"/>
</dbReference>
<evidence type="ECO:0000256" key="4">
    <source>
        <dbReference type="ARBA" id="ARBA00005204"/>
    </source>
</evidence>
<evidence type="ECO:0000256" key="8">
    <source>
        <dbReference type="ARBA" id="ARBA00022840"/>
    </source>
</evidence>
<dbReference type="PANTHER" id="PTHR42945:SF1">
    <property type="entry name" value="HISTIDINE BIOSYNTHESIS BIFUNCTIONAL PROTEIN HIS7"/>
    <property type="match status" value="1"/>
</dbReference>
<keyword evidence="8" id="KW-0067">ATP-binding</keyword>
<dbReference type="PANTHER" id="PTHR42945">
    <property type="entry name" value="HISTIDINE BIOSYNTHESIS BIFUNCTIONAL PROTEIN"/>
    <property type="match status" value="1"/>
</dbReference>
<evidence type="ECO:0000256" key="3">
    <source>
        <dbReference type="ARBA" id="ARBA00005169"/>
    </source>
</evidence>
<dbReference type="Pfam" id="PF01502">
    <property type="entry name" value="PRA-CH"/>
    <property type="match status" value="1"/>
</dbReference>
<dbReference type="OrthoDB" id="1703565at2759"/>
<evidence type="ECO:0000259" key="11">
    <source>
        <dbReference type="Pfam" id="PF01502"/>
    </source>
</evidence>
<dbReference type="CDD" id="cd11546">
    <property type="entry name" value="NTP-PPase_His4"/>
    <property type="match status" value="1"/>
</dbReference>
<evidence type="ECO:0000256" key="6">
    <source>
        <dbReference type="ARBA" id="ARBA00022741"/>
    </source>
</evidence>
<dbReference type="Gene3D" id="3.10.20.810">
    <property type="entry name" value="Phosphoribosyl-AMP cyclohydrolase"/>
    <property type="match status" value="1"/>
</dbReference>
<dbReference type="Pfam" id="PF01503">
    <property type="entry name" value="PRA-PH"/>
    <property type="match status" value="1"/>
</dbReference>
<dbReference type="EMBL" id="VLTO01000091">
    <property type="protein sequence ID" value="KAA0165889.1"/>
    <property type="molecule type" value="Genomic_DNA"/>
</dbReference>
<comment type="pathway">
    <text evidence="3">Amino-acid biosynthesis; L-histidine biosynthesis; L-histidine from 5-phospho-alpha-D-ribose 1-diphosphate: step 3/9.</text>
</comment>
<dbReference type="Proteomes" id="UP000322899">
    <property type="component" value="Unassembled WGS sequence"/>
</dbReference>
<dbReference type="GO" id="GO:0004635">
    <property type="term" value="F:phosphoribosyl-AMP cyclohydrolase activity"/>
    <property type="evidence" value="ECO:0007669"/>
    <property type="project" value="UniProtKB-EC"/>
</dbReference>
<keyword evidence="5" id="KW-0028">Amino-acid biosynthesis</keyword>
<dbReference type="GO" id="GO:0005524">
    <property type="term" value="F:ATP binding"/>
    <property type="evidence" value="ECO:0007669"/>
    <property type="project" value="UniProtKB-KW"/>
</dbReference>
<sequence>MLFPKVALSSTAPEALANTISELGVCGPVFVELSAEWLTYVGKAPPPGGTASAEEEDPKAAAAALTKTAGKWAREHCRSVDCIVGPFPATQRALAAVMLDAGVLRLACVVSTPEEAGALATLADEVPSHRLAAIVRPADASAEAAAAAVAALGPDLIGRLGGIIVDLAGADGATLAGLAPESPAAFAGDGATAAAASAAPASRGSVFSTAGVRGLRQAAKPSAVAVMGVSADAPGVGWAHRVHLDVVAAAATREGSAATAADPTAASGPRGGISPGLCLAMCSRSDRPDGLVTTVVADELGVALGLVYSSAESIAAAVAEGRGVYWSRSRGGLWRKGESSGMIQTLVRCRLDCDSDALLFTVRQAGSPPSFCHLLTRTCWGDDTSIGSLQRILQSRLEAAPAGSYTKRLFEDPELLRAKLLEEAQELSETETPDHAAAETADVIYFAMVAAVARGASLEDVQNHLHWRSRKVKRRPGNSKPERIQAAADFFAAKAASAKAAASEADPAAAAAAAAAAASAAPGKA</sequence>
<evidence type="ECO:0000256" key="10">
    <source>
        <dbReference type="ARBA" id="ARBA00023268"/>
    </source>
</evidence>
<dbReference type="InterPro" id="IPR021130">
    <property type="entry name" value="PRib-ATP_PPHydrolase-like"/>
</dbReference>
<dbReference type="UniPathway" id="UPA00031">
    <property type="reaction ID" value="UER00007"/>
</dbReference>
<evidence type="ECO:0000313" key="12">
    <source>
        <dbReference type="EMBL" id="KAA0165889.1"/>
    </source>
</evidence>
<dbReference type="Gene3D" id="1.10.287.1080">
    <property type="entry name" value="MazG-like"/>
    <property type="match status" value="1"/>
</dbReference>
<accession>A0A5A8DL73</accession>
<evidence type="ECO:0000256" key="7">
    <source>
        <dbReference type="ARBA" id="ARBA00022801"/>
    </source>
</evidence>
<keyword evidence="6" id="KW-0547">Nucleotide-binding</keyword>
<evidence type="ECO:0000256" key="1">
    <source>
        <dbReference type="ARBA" id="ARBA00000024"/>
    </source>
</evidence>
<dbReference type="NCBIfam" id="TIGR03188">
    <property type="entry name" value="histidine_hisI"/>
    <property type="match status" value="1"/>
</dbReference>
<dbReference type="GO" id="GO:0000105">
    <property type="term" value="P:L-histidine biosynthetic process"/>
    <property type="evidence" value="ECO:0007669"/>
    <property type="project" value="UniProtKB-UniPathway"/>
</dbReference>